<feature type="compositionally biased region" description="Acidic residues" evidence="1">
    <location>
        <begin position="85"/>
        <end position="101"/>
    </location>
</feature>
<dbReference type="AlphaFoldDB" id="A0A915KTU1"/>
<feature type="compositionally biased region" description="Polar residues" evidence="1">
    <location>
        <begin position="288"/>
        <end position="297"/>
    </location>
</feature>
<name>A0A915KTU1_ROMCU</name>
<evidence type="ECO:0000256" key="1">
    <source>
        <dbReference type="SAM" id="MobiDB-lite"/>
    </source>
</evidence>
<sequence length="389" mass="43979">MSRSASSIDNNEYVLTLKAEDIEFEATGNPSGLSRAFSESSEIPFMNDEPAPISNDEAAPFFPSDQDQREDISVDDDHAINNDGGDNDIDQISDEENDDLDHQELVFLPNVDDEYDDKENDDKSDQSLEENLEFIGNEMAQQQDQMQQNTSLEDILSNEDLEKKNSINQEDLTEMLYEEVIEEDGENRENLDNDEINNQTAIEEAFKILHRDDSMEEDNESNKCMKLVSAGKETDENKGRQNFVITCVNDKVAEANRIYKTELARVQRKVKEIGDTSGKLDTFDEGNATGQNEQNVANNIEENQEAVIEVEDEIKNEKSSSRDSSPSSPESSVEEGEEKPTSKEKKKRNSSPAVRNKRKRSRSNSPEKSSHKTKLSKKKSSTDKKRKGI</sequence>
<feature type="compositionally biased region" description="Basic residues" evidence="1">
    <location>
        <begin position="344"/>
        <end position="362"/>
    </location>
</feature>
<reference evidence="3" key="1">
    <citation type="submission" date="2022-11" db="UniProtKB">
        <authorList>
            <consortium name="WormBaseParasite"/>
        </authorList>
    </citation>
    <scope>IDENTIFICATION</scope>
</reference>
<organism evidence="2 3">
    <name type="scientific">Romanomermis culicivorax</name>
    <name type="common">Nematode worm</name>
    <dbReference type="NCBI Taxonomy" id="13658"/>
    <lineage>
        <taxon>Eukaryota</taxon>
        <taxon>Metazoa</taxon>
        <taxon>Ecdysozoa</taxon>
        <taxon>Nematoda</taxon>
        <taxon>Enoplea</taxon>
        <taxon>Dorylaimia</taxon>
        <taxon>Mermithida</taxon>
        <taxon>Mermithoidea</taxon>
        <taxon>Mermithidae</taxon>
        <taxon>Romanomermis</taxon>
    </lineage>
</organism>
<feature type="compositionally biased region" description="Basic and acidic residues" evidence="1">
    <location>
        <begin position="66"/>
        <end position="80"/>
    </location>
</feature>
<evidence type="ECO:0000313" key="3">
    <source>
        <dbReference type="WBParaSite" id="nRc.2.0.1.t42340-RA"/>
    </source>
</evidence>
<evidence type="ECO:0000313" key="2">
    <source>
        <dbReference type="Proteomes" id="UP000887565"/>
    </source>
</evidence>
<dbReference type="WBParaSite" id="nRc.2.0.1.t42340-RA">
    <property type="protein sequence ID" value="nRc.2.0.1.t42340-RA"/>
    <property type="gene ID" value="nRc.2.0.1.g42340"/>
</dbReference>
<feature type="compositionally biased region" description="Basic residues" evidence="1">
    <location>
        <begin position="371"/>
        <end position="389"/>
    </location>
</feature>
<proteinExistence type="predicted"/>
<feature type="compositionally biased region" description="Polar residues" evidence="1">
    <location>
        <begin position="28"/>
        <end position="41"/>
    </location>
</feature>
<keyword evidence="2" id="KW-1185">Reference proteome</keyword>
<feature type="compositionally biased region" description="Low complexity" evidence="1">
    <location>
        <begin position="322"/>
        <end position="331"/>
    </location>
</feature>
<protein>
    <submittedName>
        <fullName evidence="3">Uncharacterized protein</fullName>
    </submittedName>
</protein>
<feature type="region of interest" description="Disordered" evidence="1">
    <location>
        <begin position="310"/>
        <end position="389"/>
    </location>
</feature>
<accession>A0A915KTU1</accession>
<feature type="region of interest" description="Disordered" evidence="1">
    <location>
        <begin position="272"/>
        <end position="297"/>
    </location>
</feature>
<dbReference type="Proteomes" id="UP000887565">
    <property type="component" value="Unplaced"/>
</dbReference>
<feature type="region of interest" description="Disordered" evidence="1">
    <location>
        <begin position="27"/>
        <end position="170"/>
    </location>
</feature>